<reference evidence="1 2" key="1">
    <citation type="submission" date="2019-09" db="EMBL/GenBank/DDBJ databases">
        <title>Complete Genome Sequence of Lactobacillus nenjiangensis SH-Y15, isolated from sauerkraut.</title>
        <authorList>
            <person name="Yang H."/>
        </authorList>
    </citation>
    <scope>NUCLEOTIDE SEQUENCE [LARGE SCALE GENOMIC DNA]</scope>
    <source>
        <strain evidence="1 2">SH-Y15</strain>
    </source>
</reference>
<dbReference type="AlphaFoldDB" id="A0A5P1WYL3"/>
<protein>
    <submittedName>
        <fullName evidence="1">MazG-like protein</fullName>
    </submittedName>
</protein>
<proteinExistence type="predicted"/>
<name>A0A5P1WYL3_9LACO</name>
<dbReference type="EMBL" id="CP043939">
    <property type="protein sequence ID" value="QER66666.1"/>
    <property type="molecule type" value="Genomic_DNA"/>
</dbReference>
<dbReference type="KEGG" id="lnn:F0161_01480"/>
<gene>
    <name evidence="1" type="ORF">F0161_01480</name>
</gene>
<dbReference type="OrthoDB" id="196226at2"/>
<evidence type="ECO:0000313" key="1">
    <source>
        <dbReference type="EMBL" id="QER66666.1"/>
    </source>
</evidence>
<sequence length="103" mass="11954">MDIKELATRSKAIRERYHEFEINQDGQPWNVEQDALSFLTDAGLVGRKVMDQTGSWPDSNEDVSLDYKIAESIWWLASIADNQNINLEEALDDFLTEREQHLK</sequence>
<keyword evidence="2" id="KW-1185">Reference proteome</keyword>
<evidence type="ECO:0000313" key="2">
    <source>
        <dbReference type="Proteomes" id="UP000325295"/>
    </source>
</evidence>
<accession>A0A5P1WYL3</accession>
<dbReference type="Proteomes" id="UP000325295">
    <property type="component" value="Chromosome"/>
</dbReference>
<organism evidence="1 2">
    <name type="scientific">Paucilactobacillus nenjiangensis</name>
    <dbReference type="NCBI Taxonomy" id="1296540"/>
    <lineage>
        <taxon>Bacteria</taxon>
        <taxon>Bacillati</taxon>
        <taxon>Bacillota</taxon>
        <taxon>Bacilli</taxon>
        <taxon>Lactobacillales</taxon>
        <taxon>Lactobacillaceae</taxon>
        <taxon>Paucilactobacillus</taxon>
    </lineage>
</organism>
<dbReference type="RefSeq" id="WP_137601624.1">
    <property type="nucleotide sequence ID" value="NZ_BJEB01000013.1"/>
</dbReference>